<evidence type="ECO:0000313" key="5">
    <source>
        <dbReference type="EMBL" id="VDO76154.1"/>
    </source>
</evidence>
<evidence type="ECO:0000313" key="7">
    <source>
        <dbReference type="WBParaSite" id="OFLC_0001140001-mRNA-1"/>
    </source>
</evidence>
<dbReference type="GO" id="GO:0003677">
    <property type="term" value="F:DNA binding"/>
    <property type="evidence" value="ECO:0007669"/>
    <property type="project" value="InterPro"/>
</dbReference>
<dbReference type="GO" id="GO:0045910">
    <property type="term" value="P:negative regulation of DNA recombination"/>
    <property type="evidence" value="ECO:0007669"/>
    <property type="project" value="TreeGrafter"/>
</dbReference>
<dbReference type="PANTHER" id="PTHR11472:SF34">
    <property type="entry name" value="REGULATOR OF TELOMERE ELONGATION HELICASE 1"/>
    <property type="match status" value="1"/>
</dbReference>
<dbReference type="GO" id="GO:0090657">
    <property type="term" value="P:telomeric loop disassembly"/>
    <property type="evidence" value="ECO:0007669"/>
    <property type="project" value="TreeGrafter"/>
</dbReference>
<dbReference type="GO" id="GO:0005524">
    <property type="term" value="F:ATP binding"/>
    <property type="evidence" value="ECO:0007669"/>
    <property type="project" value="UniProtKB-KW"/>
</dbReference>
<evidence type="ECO:0000256" key="1">
    <source>
        <dbReference type="ARBA" id="ARBA00022741"/>
    </source>
</evidence>
<evidence type="ECO:0000256" key="2">
    <source>
        <dbReference type="ARBA" id="ARBA00022801"/>
    </source>
</evidence>
<dbReference type="InterPro" id="IPR027417">
    <property type="entry name" value="P-loop_NTPase"/>
</dbReference>
<evidence type="ECO:0000256" key="3">
    <source>
        <dbReference type="ARBA" id="ARBA00022840"/>
    </source>
</evidence>
<dbReference type="AlphaFoldDB" id="A0A183HV88"/>
<dbReference type="EMBL" id="UZAJ01016426">
    <property type="protein sequence ID" value="VDO76154.1"/>
    <property type="molecule type" value="Genomic_DNA"/>
</dbReference>
<reference evidence="7" key="1">
    <citation type="submission" date="2016-06" db="UniProtKB">
        <authorList>
            <consortium name="WormBaseParasite"/>
        </authorList>
    </citation>
    <scope>IDENTIFICATION</scope>
</reference>
<keyword evidence="3" id="KW-0067">ATP-binding</keyword>
<evidence type="ECO:0000259" key="4">
    <source>
        <dbReference type="PROSITE" id="PS51193"/>
    </source>
</evidence>
<dbReference type="GO" id="GO:0005634">
    <property type="term" value="C:nucleus"/>
    <property type="evidence" value="ECO:0007669"/>
    <property type="project" value="TreeGrafter"/>
</dbReference>
<dbReference type="PANTHER" id="PTHR11472">
    <property type="entry name" value="DNA REPAIR DEAD HELICASE RAD3/XP-D SUBFAMILY MEMBER"/>
    <property type="match status" value="1"/>
</dbReference>
<keyword evidence="1" id="KW-0547">Nucleotide-binding</keyword>
<gene>
    <name evidence="5" type="ORF">OFLC_LOCUS11402</name>
</gene>
<dbReference type="InterPro" id="IPR045028">
    <property type="entry name" value="DinG/Rad3-like"/>
</dbReference>
<dbReference type="InterPro" id="IPR014013">
    <property type="entry name" value="Helic_SF1/SF2_ATP-bd_DinG/Rad3"/>
</dbReference>
<dbReference type="STRING" id="387005.A0A183HV88"/>
<sequence>MYENADLILLPYNYIVDPSLRDKHNIQLEGNIVIFDEAHNLESICEESTSVSFSTTQISACIRETKKVLEMIINDEEEIRAKMAYDFSFPPS</sequence>
<name>A0A183HV88_9BILA</name>
<dbReference type="GO" id="GO:0010569">
    <property type="term" value="P:regulation of double-strand break repair via homologous recombination"/>
    <property type="evidence" value="ECO:0007669"/>
    <property type="project" value="TreeGrafter"/>
</dbReference>
<dbReference type="InterPro" id="IPR010614">
    <property type="entry name" value="RAD3-like_helicase_DEAD"/>
</dbReference>
<keyword evidence="2" id="KW-0378">Hydrolase</keyword>
<proteinExistence type="predicted"/>
<dbReference type="PROSITE" id="PS51193">
    <property type="entry name" value="HELICASE_ATP_BIND_2"/>
    <property type="match status" value="1"/>
</dbReference>
<dbReference type="GO" id="GO:0003678">
    <property type="term" value="F:DNA helicase activity"/>
    <property type="evidence" value="ECO:0007669"/>
    <property type="project" value="InterPro"/>
</dbReference>
<dbReference type="Proteomes" id="UP000267606">
    <property type="component" value="Unassembled WGS sequence"/>
</dbReference>
<accession>A0A183HV88</accession>
<keyword evidence="6" id="KW-1185">Reference proteome</keyword>
<dbReference type="GO" id="GO:0070182">
    <property type="term" value="F:DNA polymerase binding"/>
    <property type="evidence" value="ECO:0007669"/>
    <property type="project" value="TreeGrafter"/>
</dbReference>
<dbReference type="GO" id="GO:0016787">
    <property type="term" value="F:hydrolase activity"/>
    <property type="evidence" value="ECO:0007669"/>
    <property type="project" value="UniProtKB-KW"/>
</dbReference>
<dbReference type="Gene3D" id="3.40.50.300">
    <property type="entry name" value="P-loop containing nucleotide triphosphate hydrolases"/>
    <property type="match status" value="1"/>
</dbReference>
<evidence type="ECO:0000313" key="6">
    <source>
        <dbReference type="Proteomes" id="UP000267606"/>
    </source>
</evidence>
<dbReference type="GO" id="GO:1904430">
    <property type="term" value="P:negative regulation of t-circle formation"/>
    <property type="evidence" value="ECO:0007669"/>
    <property type="project" value="TreeGrafter"/>
</dbReference>
<protein>
    <submittedName>
        <fullName evidence="7">Helicase ATP-binding domain-containing protein</fullName>
    </submittedName>
</protein>
<dbReference type="Pfam" id="PF06733">
    <property type="entry name" value="DEAD_2"/>
    <property type="match status" value="1"/>
</dbReference>
<dbReference type="WBParaSite" id="OFLC_0001140001-mRNA-1">
    <property type="protein sequence ID" value="OFLC_0001140001-mRNA-1"/>
    <property type="gene ID" value="OFLC_0001140001"/>
</dbReference>
<reference evidence="5 6" key="2">
    <citation type="submission" date="2018-11" db="EMBL/GenBank/DDBJ databases">
        <authorList>
            <consortium name="Pathogen Informatics"/>
        </authorList>
    </citation>
    <scope>NUCLEOTIDE SEQUENCE [LARGE SCALE GENOMIC DNA]</scope>
</reference>
<organism evidence="7">
    <name type="scientific">Onchocerca flexuosa</name>
    <dbReference type="NCBI Taxonomy" id="387005"/>
    <lineage>
        <taxon>Eukaryota</taxon>
        <taxon>Metazoa</taxon>
        <taxon>Ecdysozoa</taxon>
        <taxon>Nematoda</taxon>
        <taxon>Chromadorea</taxon>
        <taxon>Rhabditida</taxon>
        <taxon>Spirurina</taxon>
        <taxon>Spiruromorpha</taxon>
        <taxon>Filarioidea</taxon>
        <taxon>Onchocercidae</taxon>
        <taxon>Onchocerca</taxon>
    </lineage>
</organism>
<feature type="domain" description="Helicase ATP-binding" evidence="4">
    <location>
        <begin position="1"/>
        <end position="83"/>
    </location>
</feature>